<evidence type="ECO:0000256" key="1">
    <source>
        <dbReference type="SAM" id="MobiDB-lite"/>
    </source>
</evidence>
<dbReference type="Proteomes" id="UP000815325">
    <property type="component" value="Unassembled WGS sequence"/>
</dbReference>
<evidence type="ECO:0000313" key="4">
    <source>
        <dbReference type="Proteomes" id="UP000815325"/>
    </source>
</evidence>
<evidence type="ECO:0000256" key="2">
    <source>
        <dbReference type="SAM" id="SignalP"/>
    </source>
</evidence>
<reference evidence="3" key="1">
    <citation type="submission" date="2017-08" db="EMBL/GenBank/DDBJ databases">
        <authorList>
            <person name="Polle J.E."/>
            <person name="Barry K."/>
            <person name="Cushman J."/>
            <person name="Schmutz J."/>
            <person name="Tran D."/>
            <person name="Hathwaick L.T."/>
            <person name="Yim W.C."/>
            <person name="Jenkins J."/>
            <person name="Mckie-Krisberg Z.M."/>
            <person name="Prochnik S."/>
            <person name="Lindquist E."/>
            <person name="Dockter R.B."/>
            <person name="Adam C."/>
            <person name="Molina H."/>
            <person name="Bunkerborg J."/>
            <person name="Jin E."/>
            <person name="Buchheim M."/>
            <person name="Magnuson J."/>
        </authorList>
    </citation>
    <scope>NUCLEOTIDE SEQUENCE</scope>
    <source>
        <strain evidence="3">CCAP 19/18</strain>
    </source>
</reference>
<proteinExistence type="predicted"/>
<feature type="chain" id="PRO_5045161389" evidence="2">
    <location>
        <begin position="27"/>
        <end position="93"/>
    </location>
</feature>
<keyword evidence="2" id="KW-0732">Signal</keyword>
<gene>
    <name evidence="3" type="ORF">DUNSADRAFT_10022</name>
</gene>
<dbReference type="EMBL" id="MU069801">
    <property type="protein sequence ID" value="KAF5833606.1"/>
    <property type="molecule type" value="Genomic_DNA"/>
</dbReference>
<organism evidence="3 4">
    <name type="scientific">Dunaliella salina</name>
    <name type="common">Green alga</name>
    <name type="synonym">Protococcus salinus</name>
    <dbReference type="NCBI Taxonomy" id="3046"/>
    <lineage>
        <taxon>Eukaryota</taxon>
        <taxon>Viridiplantae</taxon>
        <taxon>Chlorophyta</taxon>
        <taxon>core chlorophytes</taxon>
        <taxon>Chlorophyceae</taxon>
        <taxon>CS clade</taxon>
        <taxon>Chlamydomonadales</taxon>
        <taxon>Dunaliellaceae</taxon>
        <taxon>Dunaliella</taxon>
    </lineage>
</organism>
<feature type="signal peptide" evidence="2">
    <location>
        <begin position="1"/>
        <end position="26"/>
    </location>
</feature>
<comment type="caution">
    <text evidence="3">The sequence shown here is derived from an EMBL/GenBank/DDBJ whole genome shotgun (WGS) entry which is preliminary data.</text>
</comment>
<protein>
    <submittedName>
        <fullName evidence="3">Uncharacterized protein</fullName>
    </submittedName>
</protein>
<evidence type="ECO:0000313" key="3">
    <source>
        <dbReference type="EMBL" id="KAF5833606.1"/>
    </source>
</evidence>
<accession>A0ABQ7GG90</accession>
<name>A0ABQ7GG90_DUNSA</name>
<feature type="region of interest" description="Disordered" evidence="1">
    <location>
        <begin position="69"/>
        <end position="93"/>
    </location>
</feature>
<keyword evidence="4" id="KW-1185">Reference proteome</keyword>
<sequence length="93" mass="10392">MSGDSSRTRSCFTLFPYALLFPFSLQCTISSDKMSTEHEHMDMQKKNEIAHERYGKPYAELTSNEQKSVGGVFGGEKRKTSMTEATGERCAVA</sequence>